<comment type="caution">
    <text evidence="2">The sequence shown here is derived from an EMBL/GenBank/DDBJ whole genome shotgun (WGS) entry which is preliminary data.</text>
</comment>
<organism evidence="2 3">
    <name type="scientific">Enterococcus canis</name>
    <dbReference type="NCBI Taxonomy" id="214095"/>
    <lineage>
        <taxon>Bacteria</taxon>
        <taxon>Bacillati</taxon>
        <taxon>Bacillota</taxon>
        <taxon>Bacilli</taxon>
        <taxon>Lactobacillales</taxon>
        <taxon>Enterococcaceae</taxon>
        <taxon>Enterococcus</taxon>
    </lineage>
</organism>
<sequence>MWNCARIKEKSGKGLNIMGNTPNVKRKHFRFPAYDDESGVKLTTEPARVLFEHDDVIPKQATAKQGASKKNDYIPASKRNVNYQEELSDHRQHLPEYKSISEKRRSGITDTPKKKQLFGAKNVKVHTTPARTTTTSRSYQAPSRSYFRPKYIPASIIPDEQEPTFTDEELMTSMQKQQSAYLLFDDSEAAFQVKQEGDPTVKKFNHPGTGEIPVTRRQYQQIKPEVGRFEDSDNLPRSRKAFKQAKENARGETAYGKKQADKGRQILDRSLSGIMEDEQVPLDDNKYFQ</sequence>
<accession>A0A1L8RJ56</accession>
<protein>
    <submittedName>
        <fullName evidence="2">Uncharacterized protein</fullName>
    </submittedName>
</protein>
<evidence type="ECO:0000256" key="1">
    <source>
        <dbReference type="SAM" id="MobiDB-lite"/>
    </source>
</evidence>
<dbReference type="STRING" id="214095.RU97_GL000044"/>
<feature type="region of interest" description="Disordered" evidence="1">
    <location>
        <begin position="242"/>
        <end position="289"/>
    </location>
</feature>
<name>A0A1L8RJ56_9ENTE</name>
<dbReference type="EMBL" id="JXKH01000001">
    <property type="protein sequence ID" value="OJG19811.1"/>
    <property type="molecule type" value="Genomic_DNA"/>
</dbReference>
<dbReference type="Proteomes" id="UP000181884">
    <property type="component" value="Unassembled WGS sequence"/>
</dbReference>
<feature type="compositionally biased region" description="Basic and acidic residues" evidence="1">
    <location>
        <begin position="258"/>
        <end position="267"/>
    </location>
</feature>
<reference evidence="2 3" key="1">
    <citation type="submission" date="2014-12" db="EMBL/GenBank/DDBJ databases">
        <title>Draft genome sequences of 29 type strains of Enterococci.</title>
        <authorList>
            <person name="Zhong Z."/>
            <person name="Sun Z."/>
            <person name="Liu W."/>
            <person name="Zhang W."/>
            <person name="Zhang H."/>
        </authorList>
    </citation>
    <scope>NUCLEOTIDE SEQUENCE [LARGE SCALE GENOMIC DNA]</scope>
    <source>
        <strain evidence="2 3">DSM 17029</strain>
    </source>
</reference>
<keyword evidence="3" id="KW-1185">Reference proteome</keyword>
<gene>
    <name evidence="2" type="ORF">RU97_GL000044</name>
</gene>
<evidence type="ECO:0000313" key="3">
    <source>
        <dbReference type="Proteomes" id="UP000181884"/>
    </source>
</evidence>
<proteinExistence type="predicted"/>
<dbReference type="AlphaFoldDB" id="A0A1L8RJ56"/>
<evidence type="ECO:0000313" key="2">
    <source>
        <dbReference type="EMBL" id="OJG19811.1"/>
    </source>
</evidence>